<keyword evidence="7 10" id="KW-0472">Membrane</keyword>
<evidence type="ECO:0000259" key="14">
    <source>
        <dbReference type="Pfam" id="PF07715"/>
    </source>
</evidence>
<dbReference type="Gene3D" id="2.40.170.20">
    <property type="entry name" value="TonB-dependent receptor, beta-barrel domain"/>
    <property type="match status" value="1"/>
</dbReference>
<dbReference type="CDD" id="cd01347">
    <property type="entry name" value="ligand_gated_channel"/>
    <property type="match status" value="1"/>
</dbReference>
<evidence type="ECO:0000256" key="4">
    <source>
        <dbReference type="ARBA" id="ARBA00022692"/>
    </source>
</evidence>
<keyword evidence="9 10" id="KW-0998">Cell outer membrane</keyword>
<accession>A0A943I569</accession>
<name>A0A943I569_9FIRM</name>
<keyword evidence="6 11" id="KW-0798">TonB box</keyword>
<evidence type="ECO:0000256" key="11">
    <source>
        <dbReference type="RuleBase" id="RU003357"/>
    </source>
</evidence>
<dbReference type="AlphaFoldDB" id="A0A943I569"/>
<dbReference type="GO" id="GO:0015344">
    <property type="term" value="F:siderophore uptake transmembrane transporter activity"/>
    <property type="evidence" value="ECO:0007669"/>
    <property type="project" value="TreeGrafter"/>
</dbReference>
<organism evidence="15 16">
    <name type="scientific">Acidaminococcus intestini</name>
    <dbReference type="NCBI Taxonomy" id="187327"/>
    <lineage>
        <taxon>Bacteria</taxon>
        <taxon>Bacillati</taxon>
        <taxon>Bacillota</taxon>
        <taxon>Negativicutes</taxon>
        <taxon>Acidaminococcales</taxon>
        <taxon>Acidaminococcaceae</taxon>
        <taxon>Acidaminococcus</taxon>
    </lineage>
</organism>
<keyword evidence="3 10" id="KW-1134">Transmembrane beta strand</keyword>
<evidence type="ECO:0000256" key="9">
    <source>
        <dbReference type="ARBA" id="ARBA00023237"/>
    </source>
</evidence>
<feature type="domain" description="TonB-dependent receptor plug" evidence="14">
    <location>
        <begin position="48"/>
        <end position="158"/>
    </location>
</feature>
<comment type="subcellular location">
    <subcellularLocation>
        <location evidence="1 10">Cell outer membrane</location>
        <topology evidence="1 10">Multi-pass membrane protein</topology>
    </subcellularLocation>
</comment>
<comment type="similarity">
    <text evidence="10 11">Belongs to the TonB-dependent receptor family.</text>
</comment>
<dbReference type="EMBL" id="JAGZCZ010000004">
    <property type="protein sequence ID" value="MBS5519488.1"/>
    <property type="molecule type" value="Genomic_DNA"/>
</dbReference>
<dbReference type="PROSITE" id="PS52016">
    <property type="entry name" value="TONB_DEPENDENT_REC_3"/>
    <property type="match status" value="1"/>
</dbReference>
<dbReference type="InterPro" id="IPR037066">
    <property type="entry name" value="Plug_dom_sf"/>
</dbReference>
<protein>
    <submittedName>
        <fullName evidence="15">TonB-dependent receptor</fullName>
    </submittedName>
</protein>
<keyword evidence="5 12" id="KW-0732">Signal</keyword>
<dbReference type="InterPro" id="IPR036942">
    <property type="entry name" value="Beta-barrel_TonB_sf"/>
</dbReference>
<keyword evidence="2 10" id="KW-0813">Transport</keyword>
<evidence type="ECO:0000259" key="13">
    <source>
        <dbReference type="Pfam" id="PF00593"/>
    </source>
</evidence>
<feature type="signal peptide" evidence="12">
    <location>
        <begin position="1"/>
        <end position="26"/>
    </location>
</feature>
<dbReference type="GO" id="GO:0044718">
    <property type="term" value="P:siderophore transmembrane transport"/>
    <property type="evidence" value="ECO:0007669"/>
    <property type="project" value="TreeGrafter"/>
</dbReference>
<feature type="domain" description="TonB-dependent receptor-like beta-barrel" evidence="13">
    <location>
        <begin position="207"/>
        <end position="600"/>
    </location>
</feature>
<sequence length="633" mass="71463">MIFGKHQVALGVLGMLIMGRVLPVWAAETADGNVQEIVITANRMENKKVDTPANVSLVSSEDLTNWNSRSVADALENVPGVRVVRNGLGTNGASVFLNGEERVLFLVDGRRVNTSMGNTSTRVTFDANTLPPVDLIDHIEIVKGGVSTVYGADAVGGVINIITKSPEKVSGKVHVGYGSWGNQQWGFDVGGKKGRTGLVAAGNREKVSYLKYKDTNGDTKKWPGQSNYTQDSLSLKLTQDFTDRDGLTFTYDYSNLDGFSPYSVVNYFSSSFVTKKTNNVSLMYDWNRNQNNSGFLRAYRNYNHYYNYGHMYEMDWAVEGQQNVALSDTNRLLAGAEFRHASANNTFYYDEKKSYDNRSFYLQDQWEFAPTWQLNTGLRYDNYHHVASRTTGSAALNKRFDEGSHAYFAWNQVFKVPNTDDLYYMADWGSGSGYFANPNLKPETGNVYTVGYDFKSSPATDWHVSAFYSDLHDAIRWVAEDSNPYAYHSLNAAREKKRGFEISATHKLNDHWDLNGSYTYVKVRKDQNGDGYERDLNYAPNYYQFGVRYHDAAWNVNLVGRAANGLSKERYGENRYLTMDLNARYTFDRHWTGFATIYNLNNAAYAEMGGAVNGQDSYPMPGRRFIVGAEYKF</sequence>
<evidence type="ECO:0000256" key="6">
    <source>
        <dbReference type="ARBA" id="ARBA00023077"/>
    </source>
</evidence>
<keyword evidence="4 10" id="KW-0812">Transmembrane</keyword>
<evidence type="ECO:0000313" key="16">
    <source>
        <dbReference type="Proteomes" id="UP000754226"/>
    </source>
</evidence>
<evidence type="ECO:0000256" key="10">
    <source>
        <dbReference type="PROSITE-ProRule" id="PRU01360"/>
    </source>
</evidence>
<dbReference type="Proteomes" id="UP000754226">
    <property type="component" value="Unassembled WGS sequence"/>
</dbReference>
<reference evidence="15" key="1">
    <citation type="submission" date="2021-02" db="EMBL/GenBank/DDBJ databases">
        <title>Infant gut strain persistence is associated with maternal origin, phylogeny, and functional potential including surface adhesion and iron acquisition.</title>
        <authorList>
            <person name="Lou Y.C."/>
        </authorList>
    </citation>
    <scope>NUCLEOTIDE SEQUENCE</scope>
    <source>
        <strain evidence="15">L3_106_000M1_dasL3_106_000M1_concoct_15</strain>
    </source>
</reference>
<dbReference type="Gene3D" id="2.170.130.10">
    <property type="entry name" value="TonB-dependent receptor, plug domain"/>
    <property type="match status" value="1"/>
</dbReference>
<dbReference type="GO" id="GO:0009279">
    <property type="term" value="C:cell outer membrane"/>
    <property type="evidence" value="ECO:0007669"/>
    <property type="project" value="UniProtKB-SubCell"/>
</dbReference>
<evidence type="ECO:0000256" key="3">
    <source>
        <dbReference type="ARBA" id="ARBA00022452"/>
    </source>
</evidence>
<dbReference type="Pfam" id="PF07715">
    <property type="entry name" value="Plug"/>
    <property type="match status" value="1"/>
</dbReference>
<feature type="chain" id="PRO_5036829791" evidence="12">
    <location>
        <begin position="27"/>
        <end position="633"/>
    </location>
</feature>
<evidence type="ECO:0000256" key="7">
    <source>
        <dbReference type="ARBA" id="ARBA00023136"/>
    </source>
</evidence>
<dbReference type="InterPro" id="IPR012910">
    <property type="entry name" value="Plug_dom"/>
</dbReference>
<comment type="caution">
    <text evidence="15">The sequence shown here is derived from an EMBL/GenBank/DDBJ whole genome shotgun (WGS) entry which is preliminary data.</text>
</comment>
<evidence type="ECO:0000313" key="15">
    <source>
        <dbReference type="EMBL" id="MBS5519488.1"/>
    </source>
</evidence>
<evidence type="ECO:0000256" key="5">
    <source>
        <dbReference type="ARBA" id="ARBA00022729"/>
    </source>
</evidence>
<evidence type="ECO:0000256" key="8">
    <source>
        <dbReference type="ARBA" id="ARBA00023170"/>
    </source>
</evidence>
<evidence type="ECO:0000256" key="2">
    <source>
        <dbReference type="ARBA" id="ARBA00022448"/>
    </source>
</evidence>
<evidence type="ECO:0000256" key="12">
    <source>
        <dbReference type="SAM" id="SignalP"/>
    </source>
</evidence>
<dbReference type="Pfam" id="PF00593">
    <property type="entry name" value="TonB_dep_Rec_b-barrel"/>
    <property type="match status" value="1"/>
</dbReference>
<keyword evidence="8 15" id="KW-0675">Receptor</keyword>
<dbReference type="InterPro" id="IPR000531">
    <property type="entry name" value="Beta-barrel_TonB"/>
</dbReference>
<dbReference type="SUPFAM" id="SSF56935">
    <property type="entry name" value="Porins"/>
    <property type="match status" value="1"/>
</dbReference>
<proteinExistence type="inferred from homology"/>
<gene>
    <name evidence="15" type="ORF">KHX13_04005</name>
</gene>
<evidence type="ECO:0000256" key="1">
    <source>
        <dbReference type="ARBA" id="ARBA00004571"/>
    </source>
</evidence>
<dbReference type="PANTHER" id="PTHR30069">
    <property type="entry name" value="TONB-DEPENDENT OUTER MEMBRANE RECEPTOR"/>
    <property type="match status" value="1"/>
</dbReference>
<dbReference type="InterPro" id="IPR039426">
    <property type="entry name" value="TonB-dep_rcpt-like"/>
</dbReference>
<dbReference type="PANTHER" id="PTHR30069:SF29">
    <property type="entry name" value="HEMOGLOBIN AND HEMOGLOBIN-HAPTOGLOBIN-BINDING PROTEIN 1-RELATED"/>
    <property type="match status" value="1"/>
</dbReference>